<organism evidence="7 8">
    <name type="scientific">Flavobacterium silvaticum</name>
    <dbReference type="NCBI Taxonomy" id="1852020"/>
    <lineage>
        <taxon>Bacteria</taxon>
        <taxon>Pseudomonadati</taxon>
        <taxon>Bacteroidota</taxon>
        <taxon>Flavobacteriia</taxon>
        <taxon>Flavobacteriales</taxon>
        <taxon>Flavobacteriaceae</taxon>
        <taxon>Flavobacterium</taxon>
    </lineage>
</organism>
<evidence type="ECO:0000313" key="7">
    <source>
        <dbReference type="EMBL" id="NMH27070.1"/>
    </source>
</evidence>
<dbReference type="AlphaFoldDB" id="A0A972FKT7"/>
<evidence type="ECO:0000256" key="4">
    <source>
        <dbReference type="SAM" id="SignalP"/>
    </source>
</evidence>
<dbReference type="EMBL" id="JAAMPU010000098">
    <property type="protein sequence ID" value="NMH27070.1"/>
    <property type="molecule type" value="Genomic_DNA"/>
</dbReference>
<keyword evidence="8" id="KW-1185">Reference proteome</keyword>
<gene>
    <name evidence="7" type="ORF">G6047_03415</name>
</gene>
<comment type="caution">
    <text evidence="7">The sequence shown here is derived from an EMBL/GenBank/DDBJ whole genome shotgun (WGS) entry which is preliminary data.</text>
</comment>
<dbReference type="NCBIfam" id="TIGR04183">
    <property type="entry name" value="Por_Secre_tail"/>
    <property type="match status" value="1"/>
</dbReference>
<evidence type="ECO:0000259" key="5">
    <source>
        <dbReference type="Pfam" id="PF00127"/>
    </source>
</evidence>
<sequence>MKKLLLLAAFLAGPIAFAQTTHVINWFMGITNAQASMTIDNGDTVKWMWTSNIPHTVTTSDGAAETFASPVISGTGSSYEHVFTITGATPYYCEIHPMMTGTITVQALAVPSVEANELKFYPNPVRDVLTISAPSSIDKISMFNLSGQKLWESTTTTPEAKIHMENYPSGIYFVEAESQGKIQRFKVVKE</sequence>
<proteinExistence type="predicted"/>
<dbReference type="PANTHER" id="PTHR36507:SF1">
    <property type="entry name" value="BLL1555 PROTEIN"/>
    <property type="match status" value="1"/>
</dbReference>
<dbReference type="InterPro" id="IPR026444">
    <property type="entry name" value="Secre_tail"/>
</dbReference>
<protein>
    <submittedName>
        <fullName evidence="7">T9SS type A sorting domain-containing protein</fullName>
    </submittedName>
</protein>
<keyword evidence="2 4" id="KW-0732">Signal</keyword>
<dbReference type="Pfam" id="PF18962">
    <property type="entry name" value="Por_Secre_tail"/>
    <property type="match status" value="1"/>
</dbReference>
<dbReference type="InterPro" id="IPR008972">
    <property type="entry name" value="Cupredoxin"/>
</dbReference>
<evidence type="ECO:0000256" key="3">
    <source>
        <dbReference type="ARBA" id="ARBA00023008"/>
    </source>
</evidence>
<dbReference type="PANTHER" id="PTHR36507">
    <property type="entry name" value="BLL1555 PROTEIN"/>
    <property type="match status" value="1"/>
</dbReference>
<accession>A0A972FKT7</accession>
<feature type="domain" description="Secretion system C-terminal sorting" evidence="6">
    <location>
        <begin position="121"/>
        <end position="182"/>
    </location>
</feature>
<dbReference type="InterPro" id="IPR052721">
    <property type="entry name" value="ET_Amicyanin"/>
</dbReference>
<dbReference type="GO" id="GO:0005507">
    <property type="term" value="F:copper ion binding"/>
    <property type="evidence" value="ECO:0007669"/>
    <property type="project" value="InterPro"/>
</dbReference>
<keyword evidence="3" id="KW-0186">Copper</keyword>
<feature type="chain" id="PRO_5036915208" evidence="4">
    <location>
        <begin position="19"/>
        <end position="190"/>
    </location>
</feature>
<evidence type="ECO:0000313" key="8">
    <source>
        <dbReference type="Proteomes" id="UP000712080"/>
    </source>
</evidence>
<dbReference type="Proteomes" id="UP000712080">
    <property type="component" value="Unassembled WGS sequence"/>
</dbReference>
<feature type="signal peptide" evidence="4">
    <location>
        <begin position="1"/>
        <end position="18"/>
    </location>
</feature>
<feature type="domain" description="Blue (type 1) copper" evidence="5">
    <location>
        <begin position="34"/>
        <end position="106"/>
    </location>
</feature>
<dbReference type="Gene3D" id="2.60.40.420">
    <property type="entry name" value="Cupredoxins - blue copper proteins"/>
    <property type="match status" value="1"/>
</dbReference>
<keyword evidence="1" id="KW-0479">Metal-binding</keyword>
<dbReference type="SUPFAM" id="SSF49503">
    <property type="entry name" value="Cupredoxins"/>
    <property type="match status" value="1"/>
</dbReference>
<dbReference type="GO" id="GO:0009055">
    <property type="term" value="F:electron transfer activity"/>
    <property type="evidence" value="ECO:0007669"/>
    <property type="project" value="InterPro"/>
</dbReference>
<evidence type="ECO:0000259" key="6">
    <source>
        <dbReference type="Pfam" id="PF18962"/>
    </source>
</evidence>
<dbReference type="Pfam" id="PF00127">
    <property type="entry name" value="Copper-bind"/>
    <property type="match status" value="1"/>
</dbReference>
<dbReference type="RefSeq" id="WP_169526074.1">
    <property type="nucleotide sequence ID" value="NZ_JAAMPU010000098.1"/>
</dbReference>
<evidence type="ECO:0000256" key="1">
    <source>
        <dbReference type="ARBA" id="ARBA00022723"/>
    </source>
</evidence>
<evidence type="ECO:0000256" key="2">
    <source>
        <dbReference type="ARBA" id="ARBA00022729"/>
    </source>
</evidence>
<dbReference type="InterPro" id="IPR000923">
    <property type="entry name" value="BlueCu_1"/>
</dbReference>
<reference evidence="7" key="1">
    <citation type="submission" date="2020-02" db="EMBL/GenBank/DDBJ databases">
        <title>Flavobacterium sp. genome.</title>
        <authorList>
            <person name="Jung H.S."/>
            <person name="Baek J.H."/>
            <person name="Jeon C.O."/>
        </authorList>
    </citation>
    <scope>NUCLEOTIDE SEQUENCE</scope>
    <source>
        <strain evidence="7">SE-s28</strain>
    </source>
</reference>
<name>A0A972FKT7_9FLAO</name>